<keyword evidence="11" id="KW-1185">Reference proteome</keyword>
<dbReference type="PROSITE" id="PS50011">
    <property type="entry name" value="PROTEIN_KINASE_DOM"/>
    <property type="match status" value="1"/>
</dbReference>
<feature type="domain" description="Protein kinase" evidence="9">
    <location>
        <begin position="66"/>
        <end position="350"/>
    </location>
</feature>
<dbReference type="GO" id="GO:0004674">
    <property type="term" value="F:protein serine/threonine kinase activity"/>
    <property type="evidence" value="ECO:0007669"/>
    <property type="project" value="UniProtKB-KW"/>
</dbReference>
<dbReference type="PROSITE" id="PS00107">
    <property type="entry name" value="PROTEIN_KINASE_ATP"/>
    <property type="match status" value="1"/>
</dbReference>
<keyword evidence="4 7" id="KW-0547">Nucleotide-binding</keyword>
<sequence length="403" mass="45618">MAQQEQQQQQLAILNAAANKENENYVVPLLMELSNVNIPHYIIPLNSVFMSMAFTRYGCEPVRTTITVHGLIGKGTFGRVYRARLDNSERWVALKQVFLDSYYMEREVEIMNHMPSHCNIMQLILFCYAKLGNPAHTYMLMAMDFMPMSLLDFIFEHRLRGVPLIYVRILSYQMFRALAYLHSHFICHRDVKPENLLLNPQTMNLRLSDFGSAKFINPQEPNETYVCSRLYRAPELFAKCAIYGTRVDIWSAGCVLAELLKGTPLFSSNRLGDSQLTYIVYLLGTAGLERVPQISAASGIGANIYLPRTSWRTLLGVWAPADLLQLLDDCLVYDPAARISPLAACAHSSYDELRTMEALQTSMPSGAMLPPLFNFSAHELEVDPGLWLHLLPLQILPETTNSA</sequence>
<evidence type="ECO:0000256" key="1">
    <source>
        <dbReference type="ARBA" id="ARBA00005527"/>
    </source>
</evidence>
<dbReference type="GO" id="GO:0007165">
    <property type="term" value="P:signal transduction"/>
    <property type="evidence" value="ECO:0007669"/>
    <property type="project" value="TreeGrafter"/>
</dbReference>
<dbReference type="PANTHER" id="PTHR24057">
    <property type="entry name" value="GLYCOGEN SYNTHASE KINASE-3 ALPHA"/>
    <property type="match status" value="1"/>
</dbReference>
<evidence type="ECO:0000313" key="11">
    <source>
        <dbReference type="Proteomes" id="UP000494163"/>
    </source>
</evidence>
<feature type="binding site" evidence="7">
    <location>
        <position position="95"/>
    </location>
    <ligand>
        <name>ATP</name>
        <dbReference type="ChEBI" id="CHEBI:30616"/>
    </ligand>
</feature>
<dbReference type="InterPro" id="IPR039192">
    <property type="entry name" value="STKc_GSK3"/>
</dbReference>
<dbReference type="Proteomes" id="UP000494163">
    <property type="component" value="Chromosome 2L"/>
</dbReference>
<dbReference type="SMART" id="SM00220">
    <property type="entry name" value="S_TKc"/>
    <property type="match status" value="1"/>
</dbReference>
<name>A0A0M4E8Z2_DROBS</name>
<dbReference type="OrthoDB" id="272141at2759"/>
<dbReference type="Gene3D" id="1.10.510.10">
    <property type="entry name" value="Transferase(Phosphotransferase) domain 1"/>
    <property type="match status" value="1"/>
</dbReference>
<dbReference type="Gene3D" id="3.30.200.20">
    <property type="entry name" value="Phosphorylase Kinase, domain 1"/>
    <property type="match status" value="1"/>
</dbReference>
<dbReference type="SUPFAM" id="SSF56112">
    <property type="entry name" value="Protein kinase-like (PK-like)"/>
    <property type="match status" value="1"/>
</dbReference>
<keyword evidence="2 8" id="KW-0723">Serine/threonine-protein kinase</keyword>
<reference evidence="10 11" key="1">
    <citation type="submission" date="2015-08" db="EMBL/GenBank/DDBJ databases">
        <title>Ancestral chromatin configuration constrains chromatin evolution on differentiating sex chromosomes in Drosophila.</title>
        <authorList>
            <person name="Zhou Q."/>
            <person name="Bachtrog D."/>
        </authorList>
    </citation>
    <scope>NUCLEOTIDE SEQUENCE [LARGE SCALE GENOMIC DNA]</scope>
    <source>
        <tissue evidence="10">Whole larvae</tissue>
    </source>
</reference>
<evidence type="ECO:0000256" key="6">
    <source>
        <dbReference type="ARBA" id="ARBA00022840"/>
    </source>
</evidence>
<evidence type="ECO:0000256" key="2">
    <source>
        <dbReference type="ARBA" id="ARBA00022527"/>
    </source>
</evidence>
<comment type="similarity">
    <text evidence="1">Belongs to the protein kinase superfamily. CMGC Ser/Thr protein kinase family. GSK-3 subfamily.</text>
</comment>
<dbReference type="GO" id="GO:0090090">
    <property type="term" value="P:negative regulation of canonical Wnt signaling pathway"/>
    <property type="evidence" value="ECO:0007669"/>
    <property type="project" value="TreeGrafter"/>
</dbReference>
<dbReference type="GO" id="GO:0070507">
    <property type="term" value="P:regulation of microtubule cytoskeleton organization"/>
    <property type="evidence" value="ECO:0007669"/>
    <property type="project" value="TreeGrafter"/>
</dbReference>
<keyword evidence="6 7" id="KW-0067">ATP-binding</keyword>
<dbReference type="InterPro" id="IPR000719">
    <property type="entry name" value="Prot_kinase_dom"/>
</dbReference>
<dbReference type="STRING" id="30019.A0A0M4E8Z2"/>
<dbReference type="GO" id="GO:0030424">
    <property type="term" value="C:axon"/>
    <property type="evidence" value="ECO:0007669"/>
    <property type="project" value="TreeGrafter"/>
</dbReference>
<dbReference type="InterPro" id="IPR050591">
    <property type="entry name" value="GSK-3"/>
</dbReference>
<accession>A0A0M4E8Z2</accession>
<dbReference type="SMR" id="A0A0M4E8Z2"/>
<organism evidence="10 11">
    <name type="scientific">Drosophila busckii</name>
    <name type="common">Fruit fly</name>
    <dbReference type="NCBI Taxonomy" id="30019"/>
    <lineage>
        <taxon>Eukaryota</taxon>
        <taxon>Metazoa</taxon>
        <taxon>Ecdysozoa</taxon>
        <taxon>Arthropoda</taxon>
        <taxon>Hexapoda</taxon>
        <taxon>Insecta</taxon>
        <taxon>Pterygota</taxon>
        <taxon>Neoptera</taxon>
        <taxon>Endopterygota</taxon>
        <taxon>Diptera</taxon>
        <taxon>Brachycera</taxon>
        <taxon>Muscomorpha</taxon>
        <taxon>Ephydroidea</taxon>
        <taxon>Drosophilidae</taxon>
        <taxon>Drosophila</taxon>
    </lineage>
</organism>
<proteinExistence type="inferred from homology"/>
<dbReference type="GO" id="GO:0005829">
    <property type="term" value="C:cytosol"/>
    <property type="evidence" value="ECO:0007669"/>
    <property type="project" value="TreeGrafter"/>
</dbReference>
<dbReference type="GO" id="GO:0030154">
    <property type="term" value="P:cell differentiation"/>
    <property type="evidence" value="ECO:0007669"/>
    <property type="project" value="TreeGrafter"/>
</dbReference>
<dbReference type="GO" id="GO:0005524">
    <property type="term" value="F:ATP binding"/>
    <property type="evidence" value="ECO:0007669"/>
    <property type="project" value="UniProtKB-UniRule"/>
</dbReference>
<evidence type="ECO:0000256" key="8">
    <source>
        <dbReference type="RuleBase" id="RU000304"/>
    </source>
</evidence>
<evidence type="ECO:0000256" key="3">
    <source>
        <dbReference type="ARBA" id="ARBA00022679"/>
    </source>
</evidence>
<dbReference type="PROSITE" id="PS00108">
    <property type="entry name" value="PROTEIN_KINASE_ST"/>
    <property type="match status" value="1"/>
</dbReference>
<protein>
    <submittedName>
        <fullName evidence="10">Pk34A</fullName>
    </submittedName>
</protein>
<dbReference type="OMA" id="CAHASYD"/>
<evidence type="ECO:0000256" key="7">
    <source>
        <dbReference type="PROSITE-ProRule" id="PRU10141"/>
    </source>
</evidence>
<dbReference type="CDD" id="cd14137">
    <property type="entry name" value="STKc_GSK3"/>
    <property type="match status" value="1"/>
</dbReference>
<dbReference type="EMBL" id="CP012523">
    <property type="protein sequence ID" value="ALC39477.1"/>
    <property type="molecule type" value="Genomic_DNA"/>
</dbReference>
<dbReference type="PANTHER" id="PTHR24057:SF0">
    <property type="entry name" value="PROTEIN KINASE SHAGGY-RELATED"/>
    <property type="match status" value="1"/>
</dbReference>
<dbReference type="InterPro" id="IPR017441">
    <property type="entry name" value="Protein_kinase_ATP_BS"/>
</dbReference>
<dbReference type="AlphaFoldDB" id="A0A0M4E8Z2"/>
<dbReference type="GO" id="GO:0005634">
    <property type="term" value="C:nucleus"/>
    <property type="evidence" value="ECO:0007669"/>
    <property type="project" value="TreeGrafter"/>
</dbReference>
<dbReference type="InterPro" id="IPR011009">
    <property type="entry name" value="Kinase-like_dom_sf"/>
</dbReference>
<evidence type="ECO:0000259" key="9">
    <source>
        <dbReference type="PROSITE" id="PS50011"/>
    </source>
</evidence>
<gene>
    <name evidence="10" type="ORF">Dbus_chr2Lg1562</name>
</gene>
<evidence type="ECO:0000313" key="10">
    <source>
        <dbReference type="EMBL" id="ALC39477.1"/>
    </source>
</evidence>
<keyword evidence="3" id="KW-0808">Transferase</keyword>
<evidence type="ECO:0000256" key="4">
    <source>
        <dbReference type="ARBA" id="ARBA00022741"/>
    </source>
</evidence>
<evidence type="ECO:0000256" key="5">
    <source>
        <dbReference type="ARBA" id="ARBA00022777"/>
    </source>
</evidence>
<dbReference type="FunFam" id="1.10.510.10:FF:000624">
    <property type="entry name" value="Mitogen-activated protein kinase"/>
    <property type="match status" value="1"/>
</dbReference>
<dbReference type="Pfam" id="PF00069">
    <property type="entry name" value="Pkinase"/>
    <property type="match status" value="1"/>
</dbReference>
<dbReference type="GO" id="GO:0032436">
    <property type="term" value="P:positive regulation of proteasomal ubiquitin-dependent protein catabolic process"/>
    <property type="evidence" value="ECO:0007669"/>
    <property type="project" value="TreeGrafter"/>
</dbReference>
<dbReference type="InterPro" id="IPR008271">
    <property type="entry name" value="Ser/Thr_kinase_AS"/>
</dbReference>
<keyword evidence="5" id="KW-0418">Kinase</keyword>